<dbReference type="GeneID" id="94287761"/>
<feature type="region of interest" description="Disordered" evidence="2">
    <location>
        <begin position="276"/>
        <end position="310"/>
    </location>
</feature>
<dbReference type="EMBL" id="JAFJZO010000034">
    <property type="protein sequence ID" value="KAG5493806.1"/>
    <property type="molecule type" value="Genomic_DNA"/>
</dbReference>
<dbReference type="Proteomes" id="UP000674318">
    <property type="component" value="Unassembled WGS sequence"/>
</dbReference>
<dbReference type="AlphaFoldDB" id="A0A836L099"/>
<keyword evidence="4" id="KW-1185">Reference proteome</keyword>
<proteinExistence type="predicted"/>
<evidence type="ECO:0000313" key="4">
    <source>
        <dbReference type="Proteomes" id="UP000674318"/>
    </source>
</evidence>
<dbReference type="KEGG" id="phet:94287761"/>
<organism evidence="3 4">
    <name type="scientific">Porcisia hertigi</name>
    <dbReference type="NCBI Taxonomy" id="2761500"/>
    <lineage>
        <taxon>Eukaryota</taxon>
        <taxon>Discoba</taxon>
        <taxon>Euglenozoa</taxon>
        <taxon>Kinetoplastea</taxon>
        <taxon>Metakinetoplastina</taxon>
        <taxon>Trypanosomatida</taxon>
        <taxon>Trypanosomatidae</taxon>
        <taxon>Leishmaniinae</taxon>
        <taxon>Porcisia</taxon>
    </lineage>
</organism>
<reference evidence="3 4" key="1">
    <citation type="submission" date="2021-02" db="EMBL/GenBank/DDBJ databases">
        <title>Porcisia hertigi Genome sequencing and assembly.</title>
        <authorList>
            <person name="Almutairi H."/>
            <person name="Gatherer D."/>
        </authorList>
    </citation>
    <scope>NUCLEOTIDE SEQUENCE [LARGE SCALE GENOMIC DNA]</scope>
    <source>
        <strain evidence="3 4">C119</strain>
    </source>
</reference>
<evidence type="ECO:0000256" key="1">
    <source>
        <dbReference type="SAM" id="Coils"/>
    </source>
</evidence>
<feature type="compositionally biased region" description="Polar residues" evidence="2">
    <location>
        <begin position="281"/>
        <end position="301"/>
    </location>
</feature>
<sequence>MLSQPSDELARLREELAQEEVDLAALEDDVEAHSAQLGYLHTEYTLNKTRICHYYEPRLAPLQAIRYAAAQKESLITFQIEWLERKIVEQERRSEGGHFNETLHMKSVAEEYLDKAYESVLRCYEHFSECPEEALRIASQYLCPPDEAIATMELVMKVRGEAPEDCTWKASQVLLSNTYFHDFFATRSDSLLKRCDLLSYDVMNEVERFCDNPHHSVLALYRISTPIGCMGEWLHCVRNYYRVKLVTAPVLLSQNADTGRITEQAKAWLHTMSLGEERGQNQKQQTATPLKTSPSGSSHSTAADAVARSASTDDTELGVVAAVHDNQSEVLPLSTNPSSEAAEMVQSLRHSLYRLRERVRAIEKEEAVIESDMRAKLSVVQGDYDGTMVPLEDQLEETTACFLERAMRKTDPVVAPPSMEAAAALA</sequence>
<comment type="caution">
    <text evidence="3">The sequence shown here is derived from an EMBL/GenBank/DDBJ whole genome shotgun (WGS) entry which is preliminary data.</text>
</comment>
<dbReference type="RefSeq" id="XP_067753841.1">
    <property type="nucleotide sequence ID" value="XM_067897684.1"/>
</dbReference>
<evidence type="ECO:0000256" key="2">
    <source>
        <dbReference type="SAM" id="MobiDB-lite"/>
    </source>
</evidence>
<keyword evidence="1" id="KW-0175">Coiled coil</keyword>
<dbReference type="OrthoDB" id="245072at2759"/>
<dbReference type="Gene3D" id="1.20.920.20">
    <property type="match status" value="1"/>
</dbReference>
<feature type="coiled-coil region" evidence="1">
    <location>
        <begin position="9"/>
        <end position="36"/>
    </location>
</feature>
<gene>
    <name evidence="3" type="ORF">JKF63_01638</name>
</gene>
<name>A0A836L099_9TRYP</name>
<evidence type="ECO:0000313" key="3">
    <source>
        <dbReference type="EMBL" id="KAG5493806.1"/>
    </source>
</evidence>
<accession>A0A836L099</accession>
<protein>
    <submittedName>
        <fullName evidence="3">Uncharacterized protein</fullName>
    </submittedName>
</protein>